<dbReference type="EMBL" id="JBHSIU010000066">
    <property type="protein sequence ID" value="MFC5004686.1"/>
    <property type="molecule type" value="Genomic_DNA"/>
</dbReference>
<dbReference type="InterPro" id="IPR001680">
    <property type="entry name" value="WD40_rpt"/>
</dbReference>
<dbReference type="InterPro" id="IPR036322">
    <property type="entry name" value="WD40_repeat_dom_sf"/>
</dbReference>
<feature type="repeat" description="WD" evidence="3">
    <location>
        <begin position="1198"/>
        <end position="1230"/>
    </location>
</feature>
<evidence type="ECO:0000313" key="6">
    <source>
        <dbReference type="EMBL" id="MFC5004686.1"/>
    </source>
</evidence>
<dbReference type="CDD" id="cd00267">
    <property type="entry name" value="ABC_ATPase"/>
    <property type="match status" value="1"/>
</dbReference>
<comment type="caution">
    <text evidence="6">The sequence shown here is derived from an EMBL/GenBank/DDBJ whole genome shotgun (WGS) entry which is preliminary data.</text>
</comment>
<dbReference type="PRINTS" id="PR00320">
    <property type="entry name" value="GPROTEINBRPT"/>
</dbReference>
<dbReference type="CDD" id="cd00200">
    <property type="entry name" value="WD40"/>
    <property type="match status" value="1"/>
</dbReference>
<dbReference type="InterPro" id="IPR011047">
    <property type="entry name" value="Quinoprotein_ADH-like_sf"/>
</dbReference>
<feature type="repeat" description="WD" evidence="3">
    <location>
        <begin position="841"/>
        <end position="882"/>
    </location>
</feature>
<dbReference type="PROSITE" id="PS00678">
    <property type="entry name" value="WD_REPEATS_1"/>
    <property type="match status" value="3"/>
</dbReference>
<feature type="repeat" description="WD" evidence="3">
    <location>
        <begin position="982"/>
        <end position="1004"/>
    </location>
</feature>
<evidence type="ECO:0000256" key="2">
    <source>
        <dbReference type="ARBA" id="ARBA00022737"/>
    </source>
</evidence>
<reference evidence="7" key="1">
    <citation type="journal article" date="2019" name="Int. J. Syst. Evol. Microbiol.">
        <title>The Global Catalogue of Microorganisms (GCM) 10K type strain sequencing project: providing services to taxonomists for standard genome sequencing and annotation.</title>
        <authorList>
            <consortium name="The Broad Institute Genomics Platform"/>
            <consortium name="The Broad Institute Genome Sequencing Center for Infectious Disease"/>
            <person name="Wu L."/>
            <person name="Ma J."/>
        </authorList>
    </citation>
    <scope>NUCLEOTIDE SEQUENCE [LARGE SCALE GENOMIC DNA]</scope>
    <source>
        <strain evidence="7">CGMCC 4.7152</strain>
    </source>
</reference>
<dbReference type="SMART" id="SM00320">
    <property type="entry name" value="WD40"/>
    <property type="match status" value="13"/>
</dbReference>
<dbReference type="InterPro" id="IPR049052">
    <property type="entry name" value="nSTAND1"/>
</dbReference>
<feature type="domain" description="Novel STAND NTPase 1" evidence="5">
    <location>
        <begin position="112"/>
        <end position="196"/>
    </location>
</feature>
<protein>
    <recommendedName>
        <fullName evidence="5">Novel STAND NTPase 1 domain-containing protein</fullName>
    </recommendedName>
</protein>
<organism evidence="6 7">
    <name type="scientific">Dactylosporangium cerinum</name>
    <dbReference type="NCBI Taxonomy" id="1434730"/>
    <lineage>
        <taxon>Bacteria</taxon>
        <taxon>Bacillati</taxon>
        <taxon>Actinomycetota</taxon>
        <taxon>Actinomycetes</taxon>
        <taxon>Micromonosporales</taxon>
        <taxon>Micromonosporaceae</taxon>
        <taxon>Dactylosporangium</taxon>
    </lineage>
</organism>
<feature type="compositionally biased region" description="Polar residues" evidence="4">
    <location>
        <begin position="967"/>
        <end position="977"/>
    </location>
</feature>
<dbReference type="PROSITE" id="PS50082">
    <property type="entry name" value="WD_REPEATS_2"/>
    <property type="match status" value="8"/>
</dbReference>
<accession>A0ABV9WAA2</accession>
<dbReference type="Pfam" id="PF20703">
    <property type="entry name" value="nSTAND1"/>
    <property type="match status" value="2"/>
</dbReference>
<feature type="repeat" description="WD" evidence="3">
    <location>
        <begin position="749"/>
        <end position="790"/>
    </location>
</feature>
<evidence type="ECO:0000256" key="3">
    <source>
        <dbReference type="PROSITE-ProRule" id="PRU00221"/>
    </source>
</evidence>
<feature type="repeat" description="WD" evidence="3">
    <location>
        <begin position="704"/>
        <end position="745"/>
    </location>
</feature>
<evidence type="ECO:0000256" key="1">
    <source>
        <dbReference type="ARBA" id="ARBA00022574"/>
    </source>
</evidence>
<name>A0ABV9WAA2_9ACTN</name>
<dbReference type="SUPFAM" id="SSF63829">
    <property type="entry name" value="Calcium-dependent phosphotriesterase"/>
    <property type="match status" value="1"/>
</dbReference>
<feature type="repeat" description="WD" evidence="3">
    <location>
        <begin position="1107"/>
        <end position="1148"/>
    </location>
</feature>
<dbReference type="SUPFAM" id="SSF50978">
    <property type="entry name" value="WD40 repeat-like"/>
    <property type="match status" value="1"/>
</dbReference>
<dbReference type="PANTHER" id="PTHR19879">
    <property type="entry name" value="TRANSCRIPTION INITIATION FACTOR TFIID"/>
    <property type="match status" value="1"/>
</dbReference>
<feature type="domain" description="Novel STAND NTPase 1" evidence="5">
    <location>
        <begin position="199"/>
        <end position="471"/>
    </location>
</feature>
<sequence length="1267" mass="133922">MPDLPLTDLTRIETPADFARALTGARVAAGLSIRDAAKLLSRQGPAPVSTSTLGGWFSGSHLPTLKLVNAGMFTDLLRICGETDEERIDLWLDTLRRVRSTPGRRPSSMQSPFRGLAPYEPEHAEFFFGRSALTAELVQLVHNGGSGPVMVIGPSGSGKSSLLRAGLIPALCGTDAVSERCALLTPGTDPMSRLVDAGIIVVDQFEEVFTACEDTDARQRFIDALGVAAADGRTVVIGMRADFYAQALQYPSLRTALQHRQLAVGPMTEDELRQAITGPARRAGLELEPGLVETLLHDLRQRSLSSADTAHEAGVLPLLSHALLATWDQATGRTLTTAHYRSSGGIHGAVAKTAEDAFGALTTDEQRDAARRLFLRLVRTDDGAVHTRRWIGRADWVGDGTDPARRVVLDRFVDARLLTAGTDLVGIAHEALLAAWPRLTDWLDADAAWRRFHRTLASTAEHWQETGRDPDGVFRGATLDTAQEWLTAGTRRRDLDDVERDFIDASLARREADQLRGRRQVRRRQQTIALVAALATLALSVGFYAHQAEAASRHERQVANRIAAEALSRLVAGKADRLRGKDVSLAMQLSLVAYRIAPTAEARSSLLNATALPAAARLPSPAGQVTLAALSGDGRRIVAVADQNTVQTWSANPDGSFAGQPAPIPAGAGTASAVAAAVDGATFVVGAVDGSVLVHSDTRAPRALTGGTERVASLAISPDGRTLASGDAAGILRLWNLADTARTTPMTTITVSDQTVSALAFGPTGGVLAVGGFDATIRLLDVADPRRVTLPPTLPGPTSKVFAVAISPDGHWLAAGTGAQHNAYVWDITDPARPVSGGPPLTGPASWVNGVAFSPDSATLAAASSDGLLWLFDPATHDVIEKLPHPSPVGQVHFGSNGALVTTAEDGTVRSWTLPGPVITEAKDSVFVVGFDRTGARMFVGPGAADNTATVFNTSDPHRPRRFGNPVVNSPTQSRFSGSGVLTPDGRTLAIGSVDGTVQLWDVSGPTAPVLLGEPFHAADDLIQTMSLDGTGNTLAVSGDDGAVHLFDIRDRRRPMPLAALRPDQPRPVYQSAFSADGGLLAVAGEDRTVSLWNITDRRAPRLAATMSGFASAVYTVAFHANGTLLAAGSTDNTIRLWDVRDPERPTPVGPPLTGPVGSIYSVAFGARSNLLAAGSSDNTVWLWDLARPESPAFRATLNGPGASVLGVAFSPDGHTLAAGSHDRTVRLWDTDPASATTWICAAAGDPITRQEWLRYVPDIQYSAPCP</sequence>
<feature type="repeat" description="WD" evidence="3">
    <location>
        <begin position="1062"/>
        <end position="1103"/>
    </location>
</feature>
<dbReference type="Gene3D" id="2.130.10.10">
    <property type="entry name" value="YVTN repeat-like/Quinoprotein amine dehydrogenase"/>
    <property type="match status" value="4"/>
</dbReference>
<evidence type="ECO:0000256" key="4">
    <source>
        <dbReference type="SAM" id="MobiDB-lite"/>
    </source>
</evidence>
<dbReference type="InterPro" id="IPR019775">
    <property type="entry name" value="WD40_repeat_CS"/>
</dbReference>
<dbReference type="SUPFAM" id="SSF52540">
    <property type="entry name" value="P-loop containing nucleoside triphosphate hydrolases"/>
    <property type="match status" value="1"/>
</dbReference>
<dbReference type="SUPFAM" id="SSF50998">
    <property type="entry name" value="Quinoprotein alcohol dehydrogenase-like"/>
    <property type="match status" value="1"/>
</dbReference>
<feature type="region of interest" description="Disordered" evidence="4">
    <location>
        <begin position="955"/>
        <end position="981"/>
    </location>
</feature>
<dbReference type="InterPro" id="IPR015943">
    <property type="entry name" value="WD40/YVTN_repeat-like_dom_sf"/>
</dbReference>
<feature type="repeat" description="WD" evidence="3">
    <location>
        <begin position="1153"/>
        <end position="1186"/>
    </location>
</feature>
<dbReference type="Pfam" id="PF00400">
    <property type="entry name" value="WD40"/>
    <property type="match status" value="10"/>
</dbReference>
<dbReference type="RefSeq" id="WP_380124812.1">
    <property type="nucleotide sequence ID" value="NZ_JBHSIU010000066.1"/>
</dbReference>
<dbReference type="PROSITE" id="PS50294">
    <property type="entry name" value="WD_REPEATS_REGION"/>
    <property type="match status" value="4"/>
</dbReference>
<keyword evidence="7" id="KW-1185">Reference proteome</keyword>
<dbReference type="InterPro" id="IPR020472">
    <property type="entry name" value="WD40_PAC1"/>
</dbReference>
<gene>
    <name evidence="6" type="ORF">ACFPIJ_43530</name>
</gene>
<dbReference type="InterPro" id="IPR027417">
    <property type="entry name" value="P-loop_NTPase"/>
</dbReference>
<keyword evidence="2" id="KW-0677">Repeat</keyword>
<proteinExistence type="predicted"/>
<evidence type="ECO:0000259" key="5">
    <source>
        <dbReference type="Pfam" id="PF20703"/>
    </source>
</evidence>
<evidence type="ECO:0000313" key="7">
    <source>
        <dbReference type="Proteomes" id="UP001595912"/>
    </source>
</evidence>
<dbReference type="Proteomes" id="UP001595912">
    <property type="component" value="Unassembled WGS sequence"/>
</dbReference>
<dbReference type="PANTHER" id="PTHR19879:SF9">
    <property type="entry name" value="TRANSCRIPTION INITIATION FACTOR TFIID SUBUNIT 5"/>
    <property type="match status" value="1"/>
</dbReference>
<keyword evidence="1 3" id="KW-0853">WD repeat</keyword>